<evidence type="ECO:0000256" key="1">
    <source>
        <dbReference type="SAM" id="Phobius"/>
    </source>
</evidence>
<dbReference type="Gramene" id="rna38196">
    <property type="protein sequence ID" value="RHN44128.1"/>
    <property type="gene ID" value="gene38196"/>
</dbReference>
<keyword evidence="1" id="KW-1133">Transmembrane helix</keyword>
<dbReference type="Proteomes" id="UP000265566">
    <property type="component" value="Chromosome 7"/>
</dbReference>
<organism evidence="3 6">
    <name type="scientific">Medicago truncatula</name>
    <name type="common">Barrel medic</name>
    <name type="synonym">Medicago tribuloides</name>
    <dbReference type="NCBI Taxonomy" id="3880"/>
    <lineage>
        <taxon>Eukaryota</taxon>
        <taxon>Viridiplantae</taxon>
        <taxon>Streptophyta</taxon>
        <taxon>Embryophyta</taxon>
        <taxon>Tracheophyta</taxon>
        <taxon>Spermatophyta</taxon>
        <taxon>Magnoliopsida</taxon>
        <taxon>eudicotyledons</taxon>
        <taxon>Gunneridae</taxon>
        <taxon>Pentapetalae</taxon>
        <taxon>rosids</taxon>
        <taxon>fabids</taxon>
        <taxon>Fabales</taxon>
        <taxon>Fabaceae</taxon>
        <taxon>Papilionoideae</taxon>
        <taxon>50 kb inversion clade</taxon>
        <taxon>NPAAA clade</taxon>
        <taxon>Hologalegina</taxon>
        <taxon>IRL clade</taxon>
        <taxon>Trifolieae</taxon>
        <taxon>Medicago</taxon>
    </lineage>
</organism>
<gene>
    <name evidence="3" type="ordered locus">MTR_7g008090</name>
    <name evidence="4" type="ORF">MtrunA17_Chr7g0215991</name>
</gene>
<evidence type="ECO:0000313" key="3">
    <source>
        <dbReference type="EMBL" id="KEH21599.1"/>
    </source>
</evidence>
<reference evidence="4" key="4">
    <citation type="journal article" date="2018" name="Nat. Plants">
        <title>Whole-genome landscape of Medicago truncatula symbiotic genes.</title>
        <authorList>
            <person name="Pecrix Y."/>
            <person name="Gamas P."/>
            <person name="Carrere S."/>
        </authorList>
    </citation>
    <scope>NUCLEOTIDE SEQUENCE</scope>
    <source>
        <tissue evidence="4">Leaves</tissue>
    </source>
</reference>
<dbReference type="EMBL" id="CM001223">
    <property type="protein sequence ID" value="KEH21599.1"/>
    <property type="molecule type" value="Genomic_DNA"/>
</dbReference>
<feature type="domain" description="Late nodulin" evidence="2">
    <location>
        <begin position="1"/>
        <end position="56"/>
    </location>
</feature>
<proteinExistence type="predicted"/>
<protein>
    <submittedName>
        <fullName evidence="3">Nodule Cysteine-Rich (NCR) secreted peptide</fullName>
    </submittedName>
    <submittedName>
        <fullName evidence="4">Putative Late nodulin</fullName>
    </submittedName>
</protein>
<dbReference type="AlphaFoldDB" id="A0A072TVR4"/>
<dbReference type="InterPro" id="IPR009810">
    <property type="entry name" value="Nodulin_late_dom"/>
</dbReference>
<accession>A0A072TVR4</accession>
<feature type="transmembrane region" description="Helical" evidence="1">
    <location>
        <begin position="7"/>
        <end position="29"/>
    </location>
</feature>
<keyword evidence="1" id="KW-0812">Transmembrane</keyword>
<reference evidence="3 6" key="2">
    <citation type="journal article" date="2014" name="BMC Genomics">
        <title>An improved genome release (version Mt4.0) for the model legume Medicago truncatula.</title>
        <authorList>
            <person name="Tang H."/>
            <person name="Krishnakumar V."/>
            <person name="Bidwell S."/>
            <person name="Rosen B."/>
            <person name="Chan A."/>
            <person name="Zhou S."/>
            <person name="Gentzbittel L."/>
            <person name="Childs K.L."/>
            <person name="Yandell M."/>
            <person name="Gundlach H."/>
            <person name="Mayer K.F."/>
            <person name="Schwartz D.C."/>
            <person name="Town C.D."/>
        </authorList>
    </citation>
    <scope>GENOME REANNOTATION</scope>
    <source>
        <strain evidence="3">A17</strain>
        <strain evidence="5 6">cv. Jemalong A17</strain>
    </source>
</reference>
<name>A0A072TVR4_MEDTR</name>
<evidence type="ECO:0000259" key="2">
    <source>
        <dbReference type="Pfam" id="PF07127"/>
    </source>
</evidence>
<dbReference type="Pfam" id="PF07127">
    <property type="entry name" value="Nodulin_late"/>
    <property type="match status" value="1"/>
</dbReference>
<evidence type="ECO:0000313" key="5">
    <source>
        <dbReference type="EnsemblPlants" id="KEH21599"/>
    </source>
</evidence>
<evidence type="ECO:0000313" key="6">
    <source>
        <dbReference type="Proteomes" id="UP000002051"/>
    </source>
</evidence>
<dbReference type="EnsemblPlants" id="KEH21599">
    <property type="protein sequence ID" value="KEH21599"/>
    <property type="gene ID" value="MTR_7g008090"/>
</dbReference>
<keyword evidence="1" id="KW-0472">Membrane</keyword>
<reference evidence="3 6" key="1">
    <citation type="journal article" date="2011" name="Nature">
        <title>The Medicago genome provides insight into the evolution of rhizobial symbioses.</title>
        <authorList>
            <person name="Young N.D."/>
            <person name="Debelle F."/>
            <person name="Oldroyd G.E."/>
            <person name="Geurts R."/>
            <person name="Cannon S.B."/>
            <person name="Udvardi M.K."/>
            <person name="Benedito V.A."/>
            <person name="Mayer K.F."/>
            <person name="Gouzy J."/>
            <person name="Schoof H."/>
            <person name="Van de Peer Y."/>
            <person name="Proost S."/>
            <person name="Cook D.R."/>
            <person name="Meyers B.C."/>
            <person name="Spannagl M."/>
            <person name="Cheung F."/>
            <person name="De Mita S."/>
            <person name="Krishnakumar V."/>
            <person name="Gundlach H."/>
            <person name="Zhou S."/>
            <person name="Mudge J."/>
            <person name="Bharti A.K."/>
            <person name="Murray J.D."/>
            <person name="Naoumkina M.A."/>
            <person name="Rosen B."/>
            <person name="Silverstein K.A."/>
            <person name="Tang H."/>
            <person name="Rombauts S."/>
            <person name="Zhao P.X."/>
            <person name="Zhou P."/>
            <person name="Barbe V."/>
            <person name="Bardou P."/>
            <person name="Bechner M."/>
            <person name="Bellec A."/>
            <person name="Berger A."/>
            <person name="Berges H."/>
            <person name="Bidwell S."/>
            <person name="Bisseling T."/>
            <person name="Choisne N."/>
            <person name="Couloux A."/>
            <person name="Denny R."/>
            <person name="Deshpande S."/>
            <person name="Dai X."/>
            <person name="Doyle J.J."/>
            <person name="Dudez A.M."/>
            <person name="Farmer A.D."/>
            <person name="Fouteau S."/>
            <person name="Franken C."/>
            <person name="Gibelin C."/>
            <person name="Gish J."/>
            <person name="Goldstein S."/>
            <person name="Gonzalez A.J."/>
            <person name="Green P.J."/>
            <person name="Hallab A."/>
            <person name="Hartog M."/>
            <person name="Hua A."/>
            <person name="Humphray S.J."/>
            <person name="Jeong D.H."/>
            <person name="Jing Y."/>
            <person name="Jocker A."/>
            <person name="Kenton S.M."/>
            <person name="Kim D.J."/>
            <person name="Klee K."/>
            <person name="Lai H."/>
            <person name="Lang C."/>
            <person name="Lin S."/>
            <person name="Macmil S.L."/>
            <person name="Magdelenat G."/>
            <person name="Matthews L."/>
            <person name="McCorrison J."/>
            <person name="Monaghan E.L."/>
            <person name="Mun J.H."/>
            <person name="Najar F.Z."/>
            <person name="Nicholson C."/>
            <person name="Noirot C."/>
            <person name="O'Bleness M."/>
            <person name="Paule C.R."/>
            <person name="Poulain J."/>
            <person name="Prion F."/>
            <person name="Qin B."/>
            <person name="Qu C."/>
            <person name="Retzel E.F."/>
            <person name="Riddle C."/>
            <person name="Sallet E."/>
            <person name="Samain S."/>
            <person name="Samson N."/>
            <person name="Sanders I."/>
            <person name="Saurat O."/>
            <person name="Scarpelli C."/>
            <person name="Schiex T."/>
            <person name="Segurens B."/>
            <person name="Severin A.J."/>
            <person name="Sherrier D.J."/>
            <person name="Shi R."/>
            <person name="Sims S."/>
            <person name="Singer S.R."/>
            <person name="Sinharoy S."/>
            <person name="Sterck L."/>
            <person name="Viollet A."/>
            <person name="Wang B.B."/>
            <person name="Wang K."/>
            <person name="Wang M."/>
            <person name="Wang X."/>
            <person name="Warfsmann J."/>
            <person name="Weissenbach J."/>
            <person name="White D.D."/>
            <person name="White J.D."/>
            <person name="Wiley G.B."/>
            <person name="Wincker P."/>
            <person name="Xing Y."/>
            <person name="Yang L."/>
            <person name="Yao Z."/>
            <person name="Ying F."/>
            <person name="Zhai J."/>
            <person name="Zhou L."/>
            <person name="Zuber A."/>
            <person name="Denarie J."/>
            <person name="Dixon R.A."/>
            <person name="May G.D."/>
            <person name="Schwartz D.C."/>
            <person name="Rogers J."/>
            <person name="Quetier F."/>
            <person name="Town C.D."/>
            <person name="Roe B.A."/>
        </authorList>
    </citation>
    <scope>NUCLEOTIDE SEQUENCE [LARGE SCALE GENOMIC DNA]</scope>
    <source>
        <strain evidence="3">A17</strain>
        <strain evidence="5 6">cv. Jemalong A17</strain>
    </source>
</reference>
<dbReference type="HOGENOM" id="CLU_181053_2_0_1"/>
<sequence>MVETRKFVYILILLISIFLFIIICDSTYIPITRTCITDKDCPSWKNYTGRCRKGFCILNRDR</sequence>
<evidence type="ECO:0000313" key="4">
    <source>
        <dbReference type="EMBL" id="RHN44128.1"/>
    </source>
</evidence>
<dbReference type="EMBL" id="PSQE01000007">
    <property type="protein sequence ID" value="RHN44128.1"/>
    <property type="molecule type" value="Genomic_DNA"/>
</dbReference>
<dbReference type="Proteomes" id="UP000002051">
    <property type="component" value="Unassembled WGS sequence"/>
</dbReference>
<reference evidence="5" key="3">
    <citation type="submission" date="2015-04" db="UniProtKB">
        <authorList>
            <consortium name="EnsemblPlants"/>
        </authorList>
    </citation>
    <scope>IDENTIFICATION</scope>
    <source>
        <strain evidence="5">cv. Jemalong A17</strain>
    </source>
</reference>
<keyword evidence="6" id="KW-1185">Reference proteome</keyword>
<dbReference type="GO" id="GO:0046872">
    <property type="term" value="F:metal ion binding"/>
    <property type="evidence" value="ECO:0007669"/>
    <property type="project" value="InterPro"/>
</dbReference>